<dbReference type="AlphaFoldDB" id="A0A9X9KGU9"/>
<reference evidence="1" key="1">
    <citation type="submission" date="2022-10" db="EMBL/GenBank/DDBJ databases">
        <title>Complete genome sequence of Agrobacterium salinitolerans CFBP5507.</title>
        <authorList>
            <person name="Tchabashvili S."/>
            <person name="Yen H.-C."/>
            <person name="Haryono M."/>
            <person name="Lin Y.-C."/>
            <person name="Lai E.-M."/>
            <person name="Kuo C.-H."/>
        </authorList>
    </citation>
    <scope>NUCLEOTIDE SEQUENCE</scope>
    <source>
        <strain evidence="1">CFBP5507</strain>
        <plasmid evidence="1">pAtCFBP5507b</plasmid>
    </source>
</reference>
<name>A0A9X9KGU9_9HYPH</name>
<dbReference type="RefSeq" id="WP_170985408.1">
    <property type="nucleotide sequence ID" value="NZ_CP109971.1"/>
</dbReference>
<evidence type="ECO:0000313" key="2">
    <source>
        <dbReference type="Proteomes" id="UP000298735"/>
    </source>
</evidence>
<sequence length="57" mass="6472">MAFQINAEKSYQVKLARPVKLGAFTYKPLNEIEMLGKVVADIIEQEGDEVLDYAREV</sequence>
<proteinExistence type="predicted"/>
<geneLocation type="plasmid" evidence="1 2">
    <name>pAtCFBP5507b</name>
</geneLocation>
<evidence type="ECO:0000313" key="1">
    <source>
        <dbReference type="EMBL" id="UYZ11192.1"/>
    </source>
</evidence>
<accession>A0A9X9KGU9</accession>
<dbReference type="EMBL" id="CP109971">
    <property type="protein sequence ID" value="UYZ11192.1"/>
    <property type="molecule type" value="Genomic_DNA"/>
</dbReference>
<gene>
    <name evidence="1" type="ORF">CFBP5507_26140</name>
</gene>
<organism evidence="1 2">
    <name type="scientific">Agrobacterium salinitolerans</name>
    <dbReference type="NCBI Taxonomy" id="1183413"/>
    <lineage>
        <taxon>Bacteria</taxon>
        <taxon>Pseudomonadati</taxon>
        <taxon>Pseudomonadota</taxon>
        <taxon>Alphaproteobacteria</taxon>
        <taxon>Hyphomicrobiales</taxon>
        <taxon>Rhizobiaceae</taxon>
        <taxon>Rhizobium/Agrobacterium group</taxon>
        <taxon>Agrobacterium</taxon>
    </lineage>
</organism>
<dbReference type="KEGG" id="asal:CFBP5507_26140"/>
<keyword evidence="1" id="KW-0614">Plasmid</keyword>
<protein>
    <submittedName>
        <fullName evidence="1">Uncharacterized protein</fullName>
    </submittedName>
</protein>
<dbReference type="Proteomes" id="UP000298735">
    <property type="component" value="Plasmid pAtCFBP5507b"/>
</dbReference>